<gene>
    <name evidence="1" type="ORF">CKAH01_14384</name>
</gene>
<organism evidence="1 2">
    <name type="scientific">Colletotrichum kahawae</name>
    <name type="common">Coffee berry disease fungus</name>
    <dbReference type="NCBI Taxonomy" id="34407"/>
    <lineage>
        <taxon>Eukaryota</taxon>
        <taxon>Fungi</taxon>
        <taxon>Dikarya</taxon>
        <taxon>Ascomycota</taxon>
        <taxon>Pezizomycotina</taxon>
        <taxon>Sordariomycetes</taxon>
        <taxon>Hypocreomycetidae</taxon>
        <taxon>Glomerellales</taxon>
        <taxon>Glomerellaceae</taxon>
        <taxon>Colletotrichum</taxon>
        <taxon>Colletotrichum gloeosporioides species complex</taxon>
    </lineage>
</organism>
<comment type="caution">
    <text evidence="1">The sequence shown here is derived from an EMBL/GenBank/DDBJ whole genome shotgun (WGS) entry which is preliminary data.</text>
</comment>
<proteinExistence type="predicted"/>
<evidence type="ECO:0000313" key="1">
    <source>
        <dbReference type="EMBL" id="KAK2771235.1"/>
    </source>
</evidence>
<keyword evidence="2" id="KW-1185">Reference proteome</keyword>
<protein>
    <submittedName>
        <fullName evidence="1">Uncharacterized protein</fullName>
    </submittedName>
</protein>
<dbReference type="AlphaFoldDB" id="A0AAE0DAA5"/>
<reference evidence="1" key="1">
    <citation type="submission" date="2023-02" db="EMBL/GenBank/DDBJ databases">
        <title>Colletotrichum kahawae CIFC_Que2 genome sequencing and assembly.</title>
        <authorList>
            <person name="Baroncelli R."/>
        </authorList>
    </citation>
    <scope>NUCLEOTIDE SEQUENCE</scope>
    <source>
        <strain evidence="1">CIFC_Que2</strain>
    </source>
</reference>
<accession>A0AAE0DAA5</accession>
<evidence type="ECO:0000313" key="2">
    <source>
        <dbReference type="Proteomes" id="UP001281614"/>
    </source>
</evidence>
<dbReference type="Proteomes" id="UP001281614">
    <property type="component" value="Unassembled WGS sequence"/>
</dbReference>
<name>A0AAE0DAA5_COLKA</name>
<dbReference type="EMBL" id="VYYT01000083">
    <property type="protein sequence ID" value="KAK2771235.1"/>
    <property type="molecule type" value="Genomic_DNA"/>
</dbReference>
<sequence>MRPSRARVLEGSAPEQYWAAGEYPERTSSLGSTGNNLAVSDGATVAKATSSVRPTVEDAPREDPVNDFIDEWTMQQDAETEVISTTADLPMHRAMTPIATRGAEAAEKPEAASGILSVDPSTGTFTSEPVVAEETVAKGGSNARNNAKSNSVGPKTVIAQPNFTYTVVTHYPKYRERHWKPKGGFGEKTLSELLTEFPAWVQLSDVESLHFLMETSNAEVEGVVEMGQVEKFEEMKTKFAKFICMEIARAANSSQVQVKISIDVRTGNDPQEEDMDIANIRFSWF</sequence>